<accession>A0ABC9A1Z8</accession>
<feature type="coiled-coil region" evidence="1">
    <location>
        <begin position="196"/>
        <end position="223"/>
    </location>
</feature>
<dbReference type="PANTHER" id="PTHR33070:SF86">
    <property type="entry name" value="DUF241 DOMAIN-CONTAINING PROTEIN"/>
    <property type="match status" value="1"/>
</dbReference>
<evidence type="ECO:0000313" key="2">
    <source>
        <dbReference type="EMBL" id="CAL4971341.1"/>
    </source>
</evidence>
<proteinExistence type="predicted"/>
<gene>
    <name evidence="2" type="ORF">URODEC1_LOCUS50612</name>
</gene>
<sequence length="497" mass="55396">MACHLRSASLPSSPRSNGTNVQEQIQSLKAAISSPSATIETIIDGLSKLGSIYSCIDELVCFPSSQHQRRKAVEEELERSLVLLNLCNAIQESFAELRTSVQEMQLALKRGDDVAVQAKAQSFARYVKKAQKQFKKINNKVALDSDSYRVVKLLSEAREIALSMLESTLYFLSKEMVMPSASKWSLVSKAFQKKRVTCEEEQLQVLELEIVDLDSELQSVFRRLIQCRREAKDGKTPLQKLDFSSISSEKRFHNFLSIPSMACHLRSASVPSSPRSNGTNVEEQIQSLKAAVSSSPTAIETIVDGLSKLGSIYSCINELICFPNSQRQQRKAVEEELDCSLVLLDLCSAIQESFAELRTSVQEMQLGLKRGDDVAVQAKAQSFARSVKKAQKQLKKINGKVVLDSDSCRVVKLLSEARQIALSMLESTLYLLSKEIVMSSASKWGLVSKAFQKKRVVCKEEQLQVLELEIVDLGSELQSVFRKLIQCRVSLLNTLSL</sequence>
<dbReference type="PANTHER" id="PTHR33070">
    <property type="entry name" value="OS06G0725500 PROTEIN"/>
    <property type="match status" value="1"/>
</dbReference>
<dbReference type="EMBL" id="OZ075112">
    <property type="protein sequence ID" value="CAL4971341.1"/>
    <property type="molecule type" value="Genomic_DNA"/>
</dbReference>
<dbReference type="AlphaFoldDB" id="A0ABC9A1Z8"/>
<dbReference type="Pfam" id="PF03087">
    <property type="entry name" value="BPS1"/>
    <property type="match status" value="2"/>
</dbReference>
<reference evidence="2 3" key="2">
    <citation type="submission" date="2024-10" db="EMBL/GenBank/DDBJ databases">
        <authorList>
            <person name="Ryan C."/>
        </authorList>
    </citation>
    <scope>NUCLEOTIDE SEQUENCE [LARGE SCALE GENOMIC DNA]</scope>
</reference>
<keyword evidence="3" id="KW-1185">Reference proteome</keyword>
<dbReference type="InterPro" id="IPR004320">
    <property type="entry name" value="BPS1_pln"/>
</dbReference>
<evidence type="ECO:0000256" key="1">
    <source>
        <dbReference type="SAM" id="Coils"/>
    </source>
</evidence>
<dbReference type="Proteomes" id="UP001497457">
    <property type="component" value="Chromosome 2b"/>
</dbReference>
<name>A0ABC9A1Z8_9POAL</name>
<reference evidence="3" key="1">
    <citation type="submission" date="2024-06" db="EMBL/GenBank/DDBJ databases">
        <authorList>
            <person name="Ryan C."/>
        </authorList>
    </citation>
    <scope>NUCLEOTIDE SEQUENCE [LARGE SCALE GENOMIC DNA]</scope>
</reference>
<keyword evidence="1" id="KW-0175">Coiled coil</keyword>
<protein>
    <submittedName>
        <fullName evidence="2">Uncharacterized protein</fullName>
    </submittedName>
</protein>
<evidence type="ECO:0000313" key="3">
    <source>
        <dbReference type="Proteomes" id="UP001497457"/>
    </source>
</evidence>
<organism evidence="2 3">
    <name type="scientific">Urochloa decumbens</name>
    <dbReference type="NCBI Taxonomy" id="240449"/>
    <lineage>
        <taxon>Eukaryota</taxon>
        <taxon>Viridiplantae</taxon>
        <taxon>Streptophyta</taxon>
        <taxon>Embryophyta</taxon>
        <taxon>Tracheophyta</taxon>
        <taxon>Spermatophyta</taxon>
        <taxon>Magnoliopsida</taxon>
        <taxon>Liliopsida</taxon>
        <taxon>Poales</taxon>
        <taxon>Poaceae</taxon>
        <taxon>PACMAD clade</taxon>
        <taxon>Panicoideae</taxon>
        <taxon>Panicodae</taxon>
        <taxon>Paniceae</taxon>
        <taxon>Melinidinae</taxon>
        <taxon>Urochloa</taxon>
    </lineage>
</organism>